<dbReference type="SMART" id="SM00369">
    <property type="entry name" value="LRR_TYP"/>
    <property type="match status" value="7"/>
</dbReference>
<keyword evidence="9" id="KW-0406">Ion transport</keyword>
<evidence type="ECO:0000256" key="7">
    <source>
        <dbReference type="ARBA" id="ARBA00022737"/>
    </source>
</evidence>
<dbReference type="PROSITE" id="PS51450">
    <property type="entry name" value="LRR"/>
    <property type="match status" value="2"/>
</dbReference>
<dbReference type="KEGG" id="bbel:109479231"/>
<evidence type="ECO:0000256" key="11">
    <source>
        <dbReference type="ARBA" id="ARBA00023157"/>
    </source>
</evidence>
<evidence type="ECO:0000256" key="2">
    <source>
        <dbReference type="ARBA" id="ARBA00022448"/>
    </source>
</evidence>
<dbReference type="InterPro" id="IPR001611">
    <property type="entry name" value="Leu-rich_rpt"/>
</dbReference>
<dbReference type="InterPro" id="IPR051432">
    <property type="entry name" value="KCNMA1_auxiliary"/>
</dbReference>
<dbReference type="GeneID" id="109479231"/>
<proteinExistence type="predicted"/>
<dbReference type="PANTHER" id="PTHR46473:SF10">
    <property type="entry name" value="LD45603P-RELATED"/>
    <property type="match status" value="1"/>
</dbReference>
<reference evidence="18" key="1">
    <citation type="submission" date="2025-08" db="UniProtKB">
        <authorList>
            <consortium name="RefSeq"/>
        </authorList>
    </citation>
    <scope>IDENTIFICATION</scope>
    <source>
        <tissue evidence="18">Gonad</tissue>
    </source>
</reference>
<evidence type="ECO:0000256" key="10">
    <source>
        <dbReference type="ARBA" id="ARBA00023136"/>
    </source>
</evidence>
<evidence type="ECO:0000256" key="1">
    <source>
        <dbReference type="ARBA" id="ARBA00004162"/>
    </source>
</evidence>
<name>A0A6P4ZIZ2_BRABE</name>
<dbReference type="RefSeq" id="XP_019636713.1">
    <property type="nucleotide sequence ID" value="XM_019781154.1"/>
</dbReference>
<evidence type="ECO:0000259" key="15">
    <source>
        <dbReference type="PROSITE" id="PS00022"/>
    </source>
</evidence>
<dbReference type="InterPro" id="IPR032675">
    <property type="entry name" value="LRR_dom_sf"/>
</dbReference>
<evidence type="ECO:0000256" key="14">
    <source>
        <dbReference type="SAM" id="SignalP"/>
    </source>
</evidence>
<evidence type="ECO:0000256" key="12">
    <source>
        <dbReference type="ARBA" id="ARBA00023303"/>
    </source>
</evidence>
<evidence type="ECO:0000256" key="4">
    <source>
        <dbReference type="ARBA" id="ARBA00022614"/>
    </source>
</evidence>
<dbReference type="Proteomes" id="UP000515135">
    <property type="component" value="Unplaced"/>
</dbReference>
<feature type="chain" id="PRO_5027936825" evidence="14">
    <location>
        <begin position="23"/>
        <end position="420"/>
    </location>
</feature>
<comment type="subcellular location">
    <subcellularLocation>
        <location evidence="1">Cell membrane</location>
        <topology evidence="1">Single-pass membrane protein</topology>
    </subcellularLocation>
</comment>
<keyword evidence="2" id="KW-0813">Transport</keyword>
<keyword evidence="3" id="KW-1003">Cell membrane</keyword>
<evidence type="ECO:0000256" key="6">
    <source>
        <dbReference type="ARBA" id="ARBA00022729"/>
    </source>
</evidence>
<dbReference type="PANTHER" id="PTHR46473">
    <property type="entry name" value="GH08155P"/>
    <property type="match status" value="1"/>
</dbReference>
<accession>A0A6P4ZIZ2</accession>
<evidence type="ECO:0000256" key="3">
    <source>
        <dbReference type="ARBA" id="ARBA00022475"/>
    </source>
</evidence>
<keyword evidence="10 13" id="KW-0472">Membrane</keyword>
<evidence type="ECO:0000313" key="17">
    <source>
        <dbReference type="Proteomes" id="UP000515135"/>
    </source>
</evidence>
<dbReference type="GO" id="GO:0005886">
    <property type="term" value="C:plasma membrane"/>
    <property type="evidence" value="ECO:0007669"/>
    <property type="project" value="UniProtKB-SubCell"/>
</dbReference>
<dbReference type="InterPro" id="IPR000742">
    <property type="entry name" value="EGF"/>
</dbReference>
<evidence type="ECO:0000256" key="9">
    <source>
        <dbReference type="ARBA" id="ARBA00023065"/>
    </source>
</evidence>
<keyword evidence="4" id="KW-0433">Leucine-rich repeat</keyword>
<keyword evidence="11" id="KW-1015">Disulfide bond</keyword>
<dbReference type="AlphaFoldDB" id="A0A6P4ZIZ2"/>
<dbReference type="OrthoDB" id="1055097at2759"/>
<dbReference type="InterPro" id="IPR003591">
    <property type="entry name" value="Leu-rich_rpt_typical-subtyp"/>
</dbReference>
<keyword evidence="6 14" id="KW-0732">Signal</keyword>
<dbReference type="GO" id="GO:0034220">
    <property type="term" value="P:monoatomic ion transmembrane transport"/>
    <property type="evidence" value="ECO:0007669"/>
    <property type="project" value="UniProtKB-KW"/>
</dbReference>
<feature type="transmembrane region" description="Helical" evidence="13">
    <location>
        <begin position="383"/>
        <end position="406"/>
    </location>
</feature>
<dbReference type="Gene3D" id="3.80.10.10">
    <property type="entry name" value="Ribonuclease Inhibitor"/>
    <property type="match status" value="1"/>
</dbReference>
<sequence length="420" mass="47071">MWLALAAIIYLEVFSLSSHVRGSVVRTTTESQPWNVSCPRTYIKPCECTARWDDFLYRQVKTVTCSGPINATNFMLPNTTESLRLEDVAGLEPVMFEGAAEVMVFQVKGLTSDSVPADILRGMGNLRFFSLSFNLDLMSLPDRFFGNLRNLERIDISETGLRVLSVDTFANLTALRFLDLSRNNIGNLQDGVFDDLSTLSFLDLHENNISSLPSVGHLPGLSELHLQQNSITTISPSALDRLHSLTKLDLSRNVIQTIPTGTLRQLKRLSFLDVGYNPIVAVGGDTFEGPTNLTDLGLDDHQLDTWNPEVLLNMTSLRYLHIGYVRYDWNQVMYEGGRWWFSCPPDACVFGDCNIAHHQPNCTCRQGFSGDACDTPIGQDEGLPTWVVVVSVTVTVVVMVVTVFGCDRFWRNRKLRYENV</sequence>
<evidence type="ECO:0000259" key="16">
    <source>
        <dbReference type="PROSITE" id="PS01186"/>
    </source>
</evidence>
<gene>
    <name evidence="18" type="primary">LOC109479231</name>
</gene>
<keyword evidence="8 13" id="KW-1133">Transmembrane helix</keyword>
<dbReference type="PROSITE" id="PS00022">
    <property type="entry name" value="EGF_1"/>
    <property type="match status" value="1"/>
</dbReference>
<protein>
    <submittedName>
        <fullName evidence="18">Leucine-rich repeat-containing G-protein coupled receptor 4-like</fullName>
    </submittedName>
</protein>
<feature type="domain" description="EGF-like" evidence="15 16">
    <location>
        <begin position="362"/>
        <end position="373"/>
    </location>
</feature>
<keyword evidence="17" id="KW-1185">Reference proteome</keyword>
<dbReference type="Pfam" id="PF13855">
    <property type="entry name" value="LRR_8"/>
    <property type="match status" value="2"/>
</dbReference>
<evidence type="ECO:0000256" key="8">
    <source>
        <dbReference type="ARBA" id="ARBA00022989"/>
    </source>
</evidence>
<evidence type="ECO:0000313" key="18">
    <source>
        <dbReference type="RefSeq" id="XP_019636713.1"/>
    </source>
</evidence>
<organism evidence="17 18">
    <name type="scientific">Branchiostoma belcheri</name>
    <name type="common">Amphioxus</name>
    <dbReference type="NCBI Taxonomy" id="7741"/>
    <lineage>
        <taxon>Eukaryota</taxon>
        <taxon>Metazoa</taxon>
        <taxon>Chordata</taxon>
        <taxon>Cephalochordata</taxon>
        <taxon>Leptocardii</taxon>
        <taxon>Amphioxiformes</taxon>
        <taxon>Branchiostomatidae</taxon>
        <taxon>Branchiostoma</taxon>
    </lineage>
</organism>
<keyword evidence="12" id="KW-0407">Ion channel</keyword>
<keyword evidence="7" id="KW-0677">Repeat</keyword>
<evidence type="ECO:0000256" key="5">
    <source>
        <dbReference type="ARBA" id="ARBA00022692"/>
    </source>
</evidence>
<keyword evidence="5 13" id="KW-0812">Transmembrane</keyword>
<dbReference type="SUPFAM" id="SSF52058">
    <property type="entry name" value="L domain-like"/>
    <property type="match status" value="1"/>
</dbReference>
<feature type="signal peptide" evidence="14">
    <location>
        <begin position="1"/>
        <end position="22"/>
    </location>
</feature>
<evidence type="ECO:0000256" key="13">
    <source>
        <dbReference type="SAM" id="Phobius"/>
    </source>
</evidence>
<dbReference type="PROSITE" id="PS01186">
    <property type="entry name" value="EGF_2"/>
    <property type="match status" value="1"/>
</dbReference>